<proteinExistence type="predicted"/>
<protein>
    <submittedName>
        <fullName evidence="7">Putative flippase GtrA</fullName>
    </submittedName>
</protein>
<evidence type="ECO:0000313" key="8">
    <source>
        <dbReference type="Proteomes" id="UP000576821"/>
    </source>
</evidence>
<evidence type="ECO:0000256" key="4">
    <source>
        <dbReference type="ARBA" id="ARBA00023136"/>
    </source>
</evidence>
<reference evidence="7 8" key="1">
    <citation type="submission" date="2020-03" db="EMBL/GenBank/DDBJ databases">
        <title>Genomic Encyclopedia of Type Strains, Phase IV (KMG-IV): sequencing the most valuable type-strain genomes for metagenomic binning, comparative biology and taxonomic classification.</title>
        <authorList>
            <person name="Goeker M."/>
        </authorList>
    </citation>
    <scope>NUCLEOTIDE SEQUENCE [LARGE SCALE GENOMIC DNA]</scope>
    <source>
        <strain evidence="7 8">DSM 21299</strain>
    </source>
</reference>
<feature type="transmembrane region" description="Helical" evidence="5">
    <location>
        <begin position="21"/>
        <end position="42"/>
    </location>
</feature>
<accession>A0A846MBZ5</accession>
<organism evidence="7 8">
    <name type="scientific">Sphingobium vermicomposti</name>
    <dbReference type="NCBI Taxonomy" id="529005"/>
    <lineage>
        <taxon>Bacteria</taxon>
        <taxon>Pseudomonadati</taxon>
        <taxon>Pseudomonadota</taxon>
        <taxon>Alphaproteobacteria</taxon>
        <taxon>Sphingomonadales</taxon>
        <taxon>Sphingomonadaceae</taxon>
        <taxon>Sphingobium</taxon>
    </lineage>
</organism>
<keyword evidence="8" id="KW-1185">Reference proteome</keyword>
<dbReference type="RefSeq" id="WP_243855749.1">
    <property type="nucleotide sequence ID" value="NZ_JAASQR010000003.1"/>
</dbReference>
<evidence type="ECO:0000256" key="2">
    <source>
        <dbReference type="ARBA" id="ARBA00022692"/>
    </source>
</evidence>
<feature type="transmembrane region" description="Helical" evidence="5">
    <location>
        <begin position="54"/>
        <end position="73"/>
    </location>
</feature>
<keyword evidence="2 5" id="KW-0812">Transmembrane</keyword>
<gene>
    <name evidence="7" type="ORF">FHS54_002653</name>
</gene>
<name>A0A846MBZ5_9SPHN</name>
<feature type="transmembrane region" description="Helical" evidence="5">
    <location>
        <begin position="113"/>
        <end position="130"/>
    </location>
</feature>
<feature type="domain" description="GtrA/DPMS transmembrane" evidence="6">
    <location>
        <begin position="23"/>
        <end position="136"/>
    </location>
</feature>
<evidence type="ECO:0000259" key="6">
    <source>
        <dbReference type="Pfam" id="PF04138"/>
    </source>
</evidence>
<evidence type="ECO:0000256" key="5">
    <source>
        <dbReference type="SAM" id="Phobius"/>
    </source>
</evidence>
<dbReference type="Proteomes" id="UP000576821">
    <property type="component" value="Unassembled WGS sequence"/>
</dbReference>
<keyword evidence="4 5" id="KW-0472">Membrane</keyword>
<feature type="transmembrane region" description="Helical" evidence="5">
    <location>
        <begin position="85"/>
        <end position="107"/>
    </location>
</feature>
<evidence type="ECO:0000256" key="1">
    <source>
        <dbReference type="ARBA" id="ARBA00004141"/>
    </source>
</evidence>
<evidence type="ECO:0000256" key="3">
    <source>
        <dbReference type="ARBA" id="ARBA00022989"/>
    </source>
</evidence>
<dbReference type="GO" id="GO:0016020">
    <property type="term" value="C:membrane"/>
    <property type="evidence" value="ECO:0007669"/>
    <property type="project" value="UniProtKB-SubCell"/>
</dbReference>
<sequence>MERRTPALASMAGGIIARFTFTRYLVASVIALCGDMLLFLGLLQADVSPAAAGFAGYAGGLVLHWMISIRFVFTPSERATHGQRLGFVASAVIGLAITTGLISGLSATGLAPALAKLVAVPVSFLSVYAIRKYGVFSGA</sequence>
<dbReference type="AlphaFoldDB" id="A0A846MBZ5"/>
<dbReference type="Pfam" id="PF04138">
    <property type="entry name" value="GtrA_DPMS_TM"/>
    <property type="match status" value="1"/>
</dbReference>
<evidence type="ECO:0000313" key="7">
    <source>
        <dbReference type="EMBL" id="NIJ17664.1"/>
    </source>
</evidence>
<keyword evidence="3 5" id="KW-1133">Transmembrane helix</keyword>
<dbReference type="InterPro" id="IPR007267">
    <property type="entry name" value="GtrA_DPMS_TM"/>
</dbReference>
<dbReference type="GO" id="GO:0000271">
    <property type="term" value="P:polysaccharide biosynthetic process"/>
    <property type="evidence" value="ECO:0007669"/>
    <property type="project" value="InterPro"/>
</dbReference>
<comment type="caution">
    <text evidence="7">The sequence shown here is derived from an EMBL/GenBank/DDBJ whole genome shotgun (WGS) entry which is preliminary data.</text>
</comment>
<comment type="subcellular location">
    <subcellularLocation>
        <location evidence="1">Membrane</location>
        <topology evidence="1">Multi-pass membrane protein</topology>
    </subcellularLocation>
</comment>
<dbReference type="EMBL" id="JAASQR010000003">
    <property type="protein sequence ID" value="NIJ17664.1"/>
    <property type="molecule type" value="Genomic_DNA"/>
</dbReference>